<evidence type="ECO:0000259" key="8">
    <source>
        <dbReference type="Pfam" id="PF00924"/>
    </source>
</evidence>
<dbReference type="SUPFAM" id="SSF82861">
    <property type="entry name" value="Mechanosensitive channel protein MscS (YggB), transmembrane region"/>
    <property type="match status" value="1"/>
</dbReference>
<dbReference type="InterPro" id="IPR011014">
    <property type="entry name" value="MscS_channel_TM-2"/>
</dbReference>
<gene>
    <name evidence="9" type="ORF">G3569_07450</name>
</gene>
<name>A0A6M1T4L0_9BACT</name>
<dbReference type="SUPFAM" id="SSF50182">
    <property type="entry name" value="Sm-like ribonucleoproteins"/>
    <property type="match status" value="1"/>
</dbReference>
<protein>
    <submittedName>
        <fullName evidence="9">Mechanosensitive ion channel</fullName>
    </submittedName>
</protein>
<dbReference type="EMBL" id="JAALLS010000008">
    <property type="protein sequence ID" value="NGP88185.1"/>
    <property type="molecule type" value="Genomic_DNA"/>
</dbReference>
<evidence type="ECO:0000256" key="1">
    <source>
        <dbReference type="ARBA" id="ARBA00004141"/>
    </source>
</evidence>
<keyword evidence="5 6" id="KW-0472">Membrane</keyword>
<dbReference type="Pfam" id="PF00924">
    <property type="entry name" value="MS_channel_2nd"/>
    <property type="match status" value="1"/>
</dbReference>
<dbReference type="InterPro" id="IPR023408">
    <property type="entry name" value="MscS_beta-dom_sf"/>
</dbReference>
<keyword evidence="3 6" id="KW-0812">Transmembrane</keyword>
<dbReference type="PANTHER" id="PTHR30221">
    <property type="entry name" value="SMALL-CONDUCTANCE MECHANOSENSITIVE CHANNEL"/>
    <property type="match status" value="1"/>
</dbReference>
<dbReference type="GO" id="GO:0016020">
    <property type="term" value="C:membrane"/>
    <property type="evidence" value="ECO:0007669"/>
    <property type="project" value="UniProtKB-SubCell"/>
</dbReference>
<dbReference type="RefSeq" id="WP_165267662.1">
    <property type="nucleotide sequence ID" value="NZ_JAALLS010000008.1"/>
</dbReference>
<sequence length="328" mass="36313">MQRILLSLFLLLLGTFGSVSAKNIASFQQQQDTVTIVGPIQVDTAGTSKATDDTTASVPDDAESTLKEFKNLISFGSILGIIILLIITYFANKLVVIILDNLSERFTNYRLGIKRTVPVFRLFIWVFALYVIIAGVINPPVGTVLTVLASVGIAVGFAAQDILKNIFGGFMIILDRPFQVGDKIEVGNYYGEVLAIGLRSSRVVTPDDSIVSIPNGELMNKAVSNANAGALDCMVVAEIFLPMDVDVEAVKRIAYKAVVSSRYVYLQKPVSVIMLNEVHEENFIVKLRVKAYVLDIRYEFPFKSDMTELILRELKERNLIPKQAINYH</sequence>
<feature type="transmembrane region" description="Helical" evidence="6">
    <location>
        <begin position="143"/>
        <end position="163"/>
    </location>
</feature>
<dbReference type="InterPro" id="IPR010920">
    <property type="entry name" value="LSM_dom_sf"/>
</dbReference>
<dbReference type="PANTHER" id="PTHR30221:SF1">
    <property type="entry name" value="SMALL-CONDUCTANCE MECHANOSENSITIVE CHANNEL"/>
    <property type="match status" value="1"/>
</dbReference>
<evidence type="ECO:0000256" key="6">
    <source>
        <dbReference type="SAM" id="Phobius"/>
    </source>
</evidence>
<evidence type="ECO:0000256" key="4">
    <source>
        <dbReference type="ARBA" id="ARBA00022989"/>
    </source>
</evidence>
<dbReference type="InterPro" id="IPR045275">
    <property type="entry name" value="MscS_archaea/bacteria_type"/>
</dbReference>
<evidence type="ECO:0000256" key="3">
    <source>
        <dbReference type="ARBA" id="ARBA00022692"/>
    </source>
</evidence>
<dbReference type="GO" id="GO:0008381">
    <property type="term" value="F:mechanosensitive monoatomic ion channel activity"/>
    <property type="evidence" value="ECO:0007669"/>
    <property type="project" value="InterPro"/>
</dbReference>
<reference evidence="9 10" key="1">
    <citation type="submission" date="2020-02" db="EMBL/GenBank/DDBJ databases">
        <title>Aliifodinibius halophilus 2W32, complete genome.</title>
        <authorList>
            <person name="Li Y."/>
            <person name="Wu S."/>
        </authorList>
    </citation>
    <scope>NUCLEOTIDE SEQUENCE [LARGE SCALE GENOMIC DNA]</scope>
    <source>
        <strain evidence="9 10">2W32</strain>
    </source>
</reference>
<dbReference type="Gene3D" id="2.30.30.60">
    <property type="match status" value="1"/>
</dbReference>
<comment type="similarity">
    <text evidence="2">Belongs to the MscS (TC 1.A.23) family.</text>
</comment>
<feature type="transmembrane region" description="Helical" evidence="6">
    <location>
        <begin position="72"/>
        <end position="99"/>
    </location>
</feature>
<comment type="caution">
    <text evidence="9">The sequence shown here is derived from an EMBL/GenBank/DDBJ whole genome shotgun (WGS) entry which is preliminary data.</text>
</comment>
<evidence type="ECO:0000256" key="5">
    <source>
        <dbReference type="ARBA" id="ARBA00023136"/>
    </source>
</evidence>
<dbReference type="Proteomes" id="UP000479132">
    <property type="component" value="Unassembled WGS sequence"/>
</dbReference>
<feature type="transmembrane region" description="Helical" evidence="6">
    <location>
        <begin position="119"/>
        <end position="137"/>
    </location>
</feature>
<dbReference type="Gene3D" id="1.10.287.1260">
    <property type="match status" value="1"/>
</dbReference>
<comment type="subcellular location">
    <subcellularLocation>
        <location evidence="1">Membrane</location>
        <topology evidence="1">Multi-pass membrane protein</topology>
    </subcellularLocation>
</comment>
<evidence type="ECO:0000256" key="7">
    <source>
        <dbReference type="SAM" id="SignalP"/>
    </source>
</evidence>
<keyword evidence="4 6" id="KW-1133">Transmembrane helix</keyword>
<keyword evidence="7" id="KW-0732">Signal</keyword>
<evidence type="ECO:0000313" key="9">
    <source>
        <dbReference type="EMBL" id="NGP88185.1"/>
    </source>
</evidence>
<evidence type="ECO:0000256" key="2">
    <source>
        <dbReference type="ARBA" id="ARBA00008017"/>
    </source>
</evidence>
<proteinExistence type="inferred from homology"/>
<feature type="domain" description="Mechanosensitive ion channel MscS" evidence="8">
    <location>
        <begin position="161"/>
        <end position="227"/>
    </location>
</feature>
<keyword evidence="10" id="KW-1185">Reference proteome</keyword>
<accession>A0A6M1T4L0</accession>
<organism evidence="9 10">
    <name type="scientific">Fodinibius halophilus</name>
    <dbReference type="NCBI Taxonomy" id="1736908"/>
    <lineage>
        <taxon>Bacteria</taxon>
        <taxon>Pseudomonadati</taxon>
        <taxon>Balneolota</taxon>
        <taxon>Balneolia</taxon>
        <taxon>Balneolales</taxon>
        <taxon>Balneolaceae</taxon>
        <taxon>Fodinibius</taxon>
    </lineage>
</organism>
<dbReference type="InterPro" id="IPR006685">
    <property type="entry name" value="MscS_channel_2nd"/>
</dbReference>
<feature type="chain" id="PRO_5026757116" evidence="7">
    <location>
        <begin position="22"/>
        <end position="328"/>
    </location>
</feature>
<feature type="signal peptide" evidence="7">
    <location>
        <begin position="1"/>
        <end position="21"/>
    </location>
</feature>
<dbReference type="AlphaFoldDB" id="A0A6M1T4L0"/>
<evidence type="ECO:0000313" key="10">
    <source>
        <dbReference type="Proteomes" id="UP000479132"/>
    </source>
</evidence>